<dbReference type="EMBL" id="SNRW01003013">
    <property type="protein sequence ID" value="KAA6391049.1"/>
    <property type="molecule type" value="Genomic_DNA"/>
</dbReference>
<dbReference type="AlphaFoldDB" id="A0A5J4W9L0"/>
<dbReference type="Proteomes" id="UP000324800">
    <property type="component" value="Unassembled WGS sequence"/>
</dbReference>
<evidence type="ECO:0000313" key="1">
    <source>
        <dbReference type="EMBL" id="KAA6391049.1"/>
    </source>
</evidence>
<protein>
    <submittedName>
        <fullName evidence="1">Uncharacterized protein</fullName>
    </submittedName>
</protein>
<dbReference type="OrthoDB" id="2157854at2759"/>
<sequence>MAGRVTKHIKIREANDQNYGTTKRKEMMNIINSADRFSEENGQLFIASVKSRIDKNHINDHINFPPIQRKRTYKTYEKIESIICLVPKCYSAIDREIDDEIRMKSINEKKIPVTQFQLKNGVISMVKITKSALTGVVDKMIVIDSDNSKGQSYPCAPQMMNVDTSDYRHI</sequence>
<name>A0A5J4W9L0_9EUKA</name>
<organism evidence="1 2">
    <name type="scientific">Streblomastix strix</name>
    <dbReference type="NCBI Taxonomy" id="222440"/>
    <lineage>
        <taxon>Eukaryota</taxon>
        <taxon>Metamonada</taxon>
        <taxon>Preaxostyla</taxon>
        <taxon>Oxymonadida</taxon>
        <taxon>Streblomastigidae</taxon>
        <taxon>Streblomastix</taxon>
    </lineage>
</organism>
<comment type="caution">
    <text evidence="1">The sequence shown here is derived from an EMBL/GenBank/DDBJ whole genome shotgun (WGS) entry which is preliminary data.</text>
</comment>
<gene>
    <name evidence="1" type="ORF">EZS28_013423</name>
</gene>
<evidence type="ECO:0000313" key="2">
    <source>
        <dbReference type="Proteomes" id="UP000324800"/>
    </source>
</evidence>
<proteinExistence type="predicted"/>
<accession>A0A5J4W9L0</accession>
<reference evidence="1 2" key="1">
    <citation type="submission" date="2019-03" db="EMBL/GenBank/DDBJ databases">
        <title>Single cell metagenomics reveals metabolic interactions within the superorganism composed of flagellate Streblomastix strix and complex community of Bacteroidetes bacteria on its surface.</title>
        <authorList>
            <person name="Treitli S.C."/>
            <person name="Kolisko M."/>
            <person name="Husnik F."/>
            <person name="Keeling P."/>
            <person name="Hampl V."/>
        </authorList>
    </citation>
    <scope>NUCLEOTIDE SEQUENCE [LARGE SCALE GENOMIC DNA]</scope>
    <source>
        <strain evidence="1">ST1C</strain>
    </source>
</reference>